<evidence type="ECO:0000313" key="1">
    <source>
        <dbReference type="EMBL" id="KIW21739.1"/>
    </source>
</evidence>
<evidence type="ECO:0000313" key="2">
    <source>
        <dbReference type="Proteomes" id="UP000054466"/>
    </source>
</evidence>
<reference evidence="1 2" key="1">
    <citation type="submission" date="2015-01" db="EMBL/GenBank/DDBJ databases">
        <title>The Genome Sequence of Cladophialophora immunda CBS83496.</title>
        <authorList>
            <consortium name="The Broad Institute Genomics Platform"/>
            <person name="Cuomo C."/>
            <person name="de Hoog S."/>
            <person name="Gorbushina A."/>
            <person name="Stielow B."/>
            <person name="Teixiera M."/>
            <person name="Abouelleil A."/>
            <person name="Chapman S.B."/>
            <person name="Priest M."/>
            <person name="Young S.K."/>
            <person name="Wortman J."/>
            <person name="Nusbaum C."/>
            <person name="Birren B."/>
        </authorList>
    </citation>
    <scope>NUCLEOTIDE SEQUENCE [LARGE SCALE GENOMIC DNA]</scope>
    <source>
        <strain evidence="1 2">CBS 83496</strain>
    </source>
</reference>
<dbReference type="VEuPathDB" id="FungiDB:PV07_12831"/>
<gene>
    <name evidence="1" type="ORF">PV07_12831</name>
</gene>
<dbReference type="Proteomes" id="UP000054466">
    <property type="component" value="Unassembled WGS sequence"/>
</dbReference>
<dbReference type="AlphaFoldDB" id="A0A0D2CDV3"/>
<proteinExistence type="predicted"/>
<dbReference type="RefSeq" id="XP_016241955.1">
    <property type="nucleotide sequence ID" value="XM_016400399.1"/>
</dbReference>
<protein>
    <recommendedName>
        <fullName evidence="3">Transcription factor domain-containing protein</fullName>
    </recommendedName>
</protein>
<dbReference type="GeneID" id="27352025"/>
<name>A0A0D2CDV3_9EURO</name>
<keyword evidence="2" id="KW-1185">Reference proteome</keyword>
<organism evidence="1 2">
    <name type="scientific">Cladophialophora immunda</name>
    <dbReference type="NCBI Taxonomy" id="569365"/>
    <lineage>
        <taxon>Eukaryota</taxon>
        <taxon>Fungi</taxon>
        <taxon>Dikarya</taxon>
        <taxon>Ascomycota</taxon>
        <taxon>Pezizomycotina</taxon>
        <taxon>Eurotiomycetes</taxon>
        <taxon>Chaetothyriomycetidae</taxon>
        <taxon>Chaetothyriales</taxon>
        <taxon>Herpotrichiellaceae</taxon>
        <taxon>Cladophialophora</taxon>
    </lineage>
</organism>
<accession>A0A0D2CDV3</accession>
<dbReference type="EMBL" id="KN847227">
    <property type="protein sequence ID" value="KIW21739.1"/>
    <property type="molecule type" value="Genomic_DNA"/>
</dbReference>
<evidence type="ECO:0008006" key="3">
    <source>
        <dbReference type="Google" id="ProtNLM"/>
    </source>
</evidence>
<dbReference type="HOGENOM" id="CLU_029127_0_0_1"/>
<sequence>MAAVPHVAPAREQKRSVFIMPEALPRSREVVDLLSSVERRLEKLEQHQTAPSKTVNYYSTLQPHFEILGQLTDNDTGIFNPGFQATVPAEISVSALVACINSVFEGMDGFPFFFRHLFQYGGLSKEVCLGLFPAVSSNLDSILFFGNLTPEQLLVQAMALKYNAAITRSRELDEKADLSFRGALEKMWVVQPSQSLQALSCRFLFVAMLLYLYGRPHESLLALQNVLNLLHGVLSQRFEEPTSLSQLEACSLQYFILEIDVLSVTDGMASGSLRASVVAAATTPLNLSTNGPIAVPVDHPGFRERLAHLELRACMDTIQAYNLGQTYSSPQQDVAIVSEVLERLDRWHSALPGNLKFPRYPDTFGPASTDVTADAMVSKEALDLWNFLTQLG</sequence>